<evidence type="ECO:0000313" key="3">
    <source>
        <dbReference type="EMBL" id="EXV02772.1"/>
    </source>
</evidence>
<dbReference type="OrthoDB" id="4507572at2759"/>
<gene>
    <name evidence="3" type="ORF">X797_003894</name>
</gene>
<dbReference type="PANTHER" id="PTHR42023">
    <property type="entry name" value="BHLH DOMAIN-CONTAINING PROTEIN"/>
    <property type="match status" value="1"/>
</dbReference>
<organism evidence="3 4">
    <name type="scientific">Metarhizium robertsii</name>
    <dbReference type="NCBI Taxonomy" id="568076"/>
    <lineage>
        <taxon>Eukaryota</taxon>
        <taxon>Fungi</taxon>
        <taxon>Dikarya</taxon>
        <taxon>Ascomycota</taxon>
        <taxon>Pezizomycotina</taxon>
        <taxon>Sordariomycetes</taxon>
        <taxon>Hypocreomycetidae</taxon>
        <taxon>Hypocreales</taxon>
        <taxon>Clavicipitaceae</taxon>
        <taxon>Metarhizium</taxon>
    </lineage>
</organism>
<evidence type="ECO:0000256" key="2">
    <source>
        <dbReference type="SAM" id="MobiDB-lite"/>
    </source>
</evidence>
<dbReference type="AlphaFoldDB" id="A0A0A1UXK5"/>
<comment type="caution">
    <text evidence="3">The sequence shown here is derived from an EMBL/GenBank/DDBJ whole genome shotgun (WGS) entry which is preliminary data.</text>
</comment>
<dbReference type="HOGENOM" id="CLU_018148_1_0_1"/>
<dbReference type="Proteomes" id="UP000030151">
    <property type="component" value="Unassembled WGS sequence"/>
</dbReference>
<feature type="region of interest" description="Disordered" evidence="2">
    <location>
        <begin position="101"/>
        <end position="184"/>
    </location>
</feature>
<feature type="compositionally biased region" description="Low complexity" evidence="2">
    <location>
        <begin position="122"/>
        <end position="135"/>
    </location>
</feature>
<dbReference type="PANTHER" id="PTHR42023:SF1">
    <property type="entry name" value="BHLH DOMAIN-CONTAINING PROTEIN"/>
    <property type="match status" value="1"/>
</dbReference>
<reference evidence="3 4" key="1">
    <citation type="submission" date="2014-02" db="EMBL/GenBank/DDBJ databases">
        <title>The genome sequence of the entomopathogenic fungus Metarhizium robertsii ARSEF 2575.</title>
        <authorList>
            <person name="Giuliano Garisto Donzelli B."/>
            <person name="Roe B.A."/>
            <person name="Macmil S.L."/>
            <person name="Krasnoff S.B."/>
            <person name="Gibson D.M."/>
        </authorList>
    </citation>
    <scope>NUCLEOTIDE SEQUENCE [LARGE SCALE GENOMIC DNA]</scope>
    <source>
        <strain evidence="3 4">ARSEF 2575</strain>
    </source>
</reference>
<feature type="compositionally biased region" description="Polar residues" evidence="2">
    <location>
        <begin position="287"/>
        <end position="300"/>
    </location>
</feature>
<feature type="region of interest" description="Disordered" evidence="2">
    <location>
        <begin position="268"/>
        <end position="300"/>
    </location>
</feature>
<evidence type="ECO:0000256" key="1">
    <source>
        <dbReference type="SAM" id="Coils"/>
    </source>
</evidence>
<feature type="compositionally biased region" description="Polar residues" evidence="2">
    <location>
        <begin position="575"/>
        <end position="584"/>
    </location>
</feature>
<evidence type="ECO:0000313" key="4">
    <source>
        <dbReference type="Proteomes" id="UP000030151"/>
    </source>
</evidence>
<dbReference type="EMBL" id="JELW01000004">
    <property type="protein sequence ID" value="EXV02772.1"/>
    <property type="molecule type" value="Genomic_DNA"/>
</dbReference>
<feature type="compositionally biased region" description="Polar residues" evidence="2">
    <location>
        <begin position="473"/>
        <end position="489"/>
    </location>
</feature>
<keyword evidence="1" id="KW-0175">Coiled coil</keyword>
<proteinExistence type="predicted"/>
<feature type="coiled-coil region" evidence="1">
    <location>
        <begin position="672"/>
        <end position="699"/>
    </location>
</feature>
<feature type="compositionally biased region" description="Pro residues" evidence="2">
    <location>
        <begin position="422"/>
        <end position="444"/>
    </location>
</feature>
<dbReference type="eggNOG" id="ENOG502SU6X">
    <property type="taxonomic scope" value="Eukaryota"/>
</dbReference>
<feature type="compositionally biased region" description="Polar residues" evidence="2">
    <location>
        <begin position="518"/>
        <end position="533"/>
    </location>
</feature>
<feature type="compositionally biased region" description="Basic and acidic residues" evidence="2">
    <location>
        <begin position="602"/>
        <end position="613"/>
    </location>
</feature>
<feature type="region of interest" description="Disordered" evidence="2">
    <location>
        <begin position="318"/>
        <end position="626"/>
    </location>
</feature>
<feature type="compositionally biased region" description="Polar residues" evidence="2">
    <location>
        <begin position="402"/>
        <end position="411"/>
    </location>
</feature>
<sequence>MWDRLRTSSSPSVMAAPEEVFQGRHSGGSVHKHMVAQKRARAVRPGRTHHRLDAVDDNFPEPLDDLGIFHDTNSPNRFAIQRGKVVPRYHNVDIILPSQNPFGSVHPDIVPPRRSSRRKQRQQLQLQLQQSSQLQTNPVWRPASSVYDKSDGESLTPVPKYKLESSTGLGGSAADQISPPSSPDVCATQDRFTAGDVSPIDDDLDDIQRTAFHGNSHDALYLPSQQQRTAIPKPSLSAQRDDGGLVTQPREIQLHGGRAWNEQVHTGRVLTPPDSDSFRHTRRPVMSTDSNTPLSPLENKNMNISSPSHGLQMRWPAKEKPQPLDSRPPWNGASGRSVIVEPVRDDLNVAPLGIPRKSSKRPGRNGTPLAAATGSGTSESFGAGSTMRKFFPLTAKHKTRKSISPPTQLSIERQPVTAENPYPSPPHSDFPTPEPRARHTPPPNWHNQALASHPPEALPSSIKAFKRKPPPQSSQASFRLNSLPSNAKSSDGAGNIVTPAWLSSARPDETWVPPPSRFSITTYATSNPGTPRQSAEEDVPPLPTMPPASGSTNTGKPAVGDRHRSTSFEGPAVVSMSSPYTSVGASRGLSGGYDATGQYRRSTSDMKSADRRASTLSMSKPLPPAPPELSLADDPVSQLNSQLKSLAHRRVNIEKSIKQMTELMPQDNLLASDQVLRRREEEKQKVEGLREELAVIQSQEHELGLRLFRAYKRQDKNAEYEPTTLWVRRVAG</sequence>
<name>A0A0A1UXK5_9HYPO</name>
<protein>
    <submittedName>
        <fullName evidence="3">Large tegument protein UL36</fullName>
    </submittedName>
</protein>
<accession>A0A0A1UXK5</accession>